<organism evidence="3">
    <name type="scientific">Edaphobacter paludis</name>
    <dbReference type="NCBI Taxonomy" id="3035702"/>
    <lineage>
        <taxon>Bacteria</taxon>
        <taxon>Pseudomonadati</taxon>
        <taxon>Acidobacteriota</taxon>
        <taxon>Terriglobia</taxon>
        <taxon>Terriglobales</taxon>
        <taxon>Acidobacteriaceae</taxon>
        <taxon>Edaphobacter</taxon>
    </lineage>
</organism>
<dbReference type="Pfam" id="PF01882">
    <property type="entry name" value="DUF58"/>
    <property type="match status" value="1"/>
</dbReference>
<dbReference type="RefSeq" id="WP_348266126.1">
    <property type="nucleotide sequence ID" value="NZ_CP121194.1"/>
</dbReference>
<dbReference type="CDD" id="cd00198">
    <property type="entry name" value="vWFA"/>
    <property type="match status" value="1"/>
</dbReference>
<evidence type="ECO:0000313" key="2">
    <source>
        <dbReference type="EMBL" id="XBH08617.1"/>
    </source>
</evidence>
<dbReference type="AlphaFoldDB" id="A0AAU7D3L0"/>
<dbReference type="PANTHER" id="PTHR33608">
    <property type="entry name" value="BLL2464 PROTEIN"/>
    <property type="match status" value="1"/>
</dbReference>
<reference evidence="3" key="1">
    <citation type="submission" date="2023-03" db="EMBL/GenBank/DDBJ databases">
        <title>Edaphobacter sp.</title>
        <authorList>
            <person name="Huber K.J."/>
            <person name="Papendorf J."/>
            <person name="Pilke C."/>
            <person name="Bunk B."/>
            <person name="Sproeer C."/>
            <person name="Pester M."/>
        </authorList>
    </citation>
    <scope>NUCLEOTIDE SEQUENCE</scope>
    <source>
        <strain evidence="2">DSM 109919</strain>
        <strain evidence="3">DSM 109920</strain>
    </source>
</reference>
<dbReference type="InterPro" id="IPR002881">
    <property type="entry name" value="DUF58"/>
</dbReference>
<dbReference type="Gene3D" id="3.40.50.410">
    <property type="entry name" value="von Willebrand factor, type A domain"/>
    <property type="match status" value="1"/>
</dbReference>
<name>A0AAU7D3L0_9BACT</name>
<protein>
    <submittedName>
        <fullName evidence="3">DUF58 domain-containing protein</fullName>
    </submittedName>
</protein>
<dbReference type="SUPFAM" id="SSF53300">
    <property type="entry name" value="vWA-like"/>
    <property type="match status" value="1"/>
</dbReference>
<evidence type="ECO:0000259" key="1">
    <source>
        <dbReference type="Pfam" id="PF01882"/>
    </source>
</evidence>
<gene>
    <name evidence="2" type="ORF">P4G45_08900</name>
    <name evidence="3" type="ORF">P8936_09350</name>
</gene>
<dbReference type="EMBL" id="CP121195">
    <property type="protein sequence ID" value="XBH11922.1"/>
    <property type="molecule type" value="Genomic_DNA"/>
</dbReference>
<dbReference type="PANTHER" id="PTHR33608:SF7">
    <property type="entry name" value="DUF58 DOMAIN-CONTAINING PROTEIN"/>
    <property type="match status" value="1"/>
</dbReference>
<dbReference type="EMBL" id="CP121194">
    <property type="protein sequence ID" value="XBH08617.1"/>
    <property type="molecule type" value="Genomic_DNA"/>
</dbReference>
<evidence type="ECO:0000313" key="3">
    <source>
        <dbReference type="EMBL" id="XBH11922.1"/>
    </source>
</evidence>
<accession>A0AAU7CSQ2</accession>
<feature type="domain" description="DUF58" evidence="1">
    <location>
        <begin position="46"/>
        <end position="257"/>
    </location>
</feature>
<sequence length="296" mass="34028">MMQRFLDPAVLAGISSLDLLAKTVVDGFVAGLHRSPDFGFSQEFAEYRAYVPGDDLRYVDWNLFARTERCYLKRYRGETNSQLVILLDASNSMLYTSGPLKKMDYARFIAASLFYLAIRNQRDAAGLIVFDDEVREYIRPSTRQGQLARLFAGLERAEPRARTDFGKPLQHFQSLLHRRGIVIVISDFYEEPETIVRTIEPLRFHGNDVVLFHILDPQEVRPVLNGPAILVDLETDQKIEVIPAYTKTTYRAKMEAHIEQLRSRTRGTGMDYQMIVTDQPLDATLREYLTLRQEGN</sequence>
<accession>A0AAU7D3L0</accession>
<dbReference type="KEGG" id="epl:P4G45_08900"/>
<dbReference type="InterPro" id="IPR036465">
    <property type="entry name" value="vWFA_dom_sf"/>
</dbReference>
<proteinExistence type="predicted"/>